<dbReference type="GO" id="GO:0004497">
    <property type="term" value="F:monooxygenase activity"/>
    <property type="evidence" value="ECO:0007669"/>
    <property type="project" value="UniProtKB-KW"/>
</dbReference>
<dbReference type="InterPro" id="IPR051260">
    <property type="entry name" value="Diverse_substr_monoxygenases"/>
</dbReference>
<dbReference type="AlphaFoldDB" id="A0A2W7KKP8"/>
<evidence type="ECO:0000256" key="4">
    <source>
        <dbReference type="ARBA" id="ARBA00023033"/>
    </source>
</evidence>
<evidence type="ECO:0000313" key="9">
    <source>
        <dbReference type="Proteomes" id="UP000249688"/>
    </source>
</evidence>
<keyword evidence="9" id="KW-1185">Reference proteome</keyword>
<dbReference type="Gene3D" id="3.20.20.30">
    <property type="entry name" value="Luciferase-like domain"/>
    <property type="match status" value="1"/>
</dbReference>
<dbReference type="EMBL" id="QKYU01000004">
    <property type="protein sequence ID" value="PZW48715.1"/>
    <property type="molecule type" value="Genomic_DNA"/>
</dbReference>
<reference evidence="8 9" key="1">
    <citation type="submission" date="2018-06" db="EMBL/GenBank/DDBJ databases">
        <title>Genomic Encyclopedia of Archaeal and Bacterial Type Strains, Phase II (KMG-II): from individual species to whole genera.</title>
        <authorList>
            <person name="Goeker M."/>
        </authorList>
    </citation>
    <scope>NUCLEOTIDE SEQUENCE [LARGE SCALE GENOMIC DNA]</scope>
    <source>
        <strain evidence="8 9">DSM 24525</strain>
    </source>
</reference>
<keyword evidence="3" id="KW-0560">Oxidoreductase</keyword>
<proteinExistence type="inferred from homology"/>
<feature type="binding site" evidence="6">
    <location>
        <position position="231"/>
    </location>
    <ligand>
        <name>FMN</name>
        <dbReference type="ChEBI" id="CHEBI:58210"/>
    </ligand>
</feature>
<protein>
    <submittedName>
        <fullName evidence="8">FMN-dependent oxidoreductase (Nitrilotriacetate monooxygenase family)</fullName>
    </submittedName>
</protein>
<evidence type="ECO:0000256" key="5">
    <source>
        <dbReference type="ARBA" id="ARBA00033748"/>
    </source>
</evidence>
<keyword evidence="4 8" id="KW-0503">Monooxygenase</keyword>
<sequence>MAARRKMNLVAYLKAGPSTSYPSTWRHPSATLDDLFEPERWEHIARVMEAACFDACFFADGLGIPDLYKGSYADYVGRGGQLSLLDPMTLLPMMARVTTHLGLGVTLSTSFTPAYLIARYLGSLDLLSKGRVAWNVVTTARDFEAQNCNMPGGLPPKDQRYDMADEVMEACDALWNGWDDDALVLDKASGVFADAAKIRPADYAGRYVSTRGPLSIPRSPQVRPVIMQAGSSPRGRAFAARWAEMLFCAPATKADAMAFRADMRARVAAAGRPPQECAVLPSITVVVGETESIAREKAEFLESLVDPELVLAASSWSVVADLSKIDTPEALDAPGSNQGVAGHRDRMMQVARDKGITFAEAVRRPRALLAGTPKMIADEMEDWFTAGACDGFILPPTIFPTTFEEFGRMVVPELQRRGLFRSAYTGSTLRENLRNPG</sequence>
<dbReference type="InterPro" id="IPR011251">
    <property type="entry name" value="Luciferase-like_dom"/>
</dbReference>
<evidence type="ECO:0000256" key="3">
    <source>
        <dbReference type="ARBA" id="ARBA00023002"/>
    </source>
</evidence>
<dbReference type="Pfam" id="PF00296">
    <property type="entry name" value="Bac_luciferase"/>
    <property type="match status" value="1"/>
</dbReference>
<keyword evidence="2 6" id="KW-0288">FMN</keyword>
<organism evidence="8 9">
    <name type="scientific">Humitalea rosea</name>
    <dbReference type="NCBI Taxonomy" id="990373"/>
    <lineage>
        <taxon>Bacteria</taxon>
        <taxon>Pseudomonadati</taxon>
        <taxon>Pseudomonadota</taxon>
        <taxon>Alphaproteobacteria</taxon>
        <taxon>Acetobacterales</taxon>
        <taxon>Roseomonadaceae</taxon>
        <taxon>Humitalea</taxon>
    </lineage>
</organism>
<accession>A0A2W7KKP8</accession>
<dbReference type="GO" id="GO:0016705">
    <property type="term" value="F:oxidoreductase activity, acting on paired donors, with incorporation or reduction of molecular oxygen"/>
    <property type="evidence" value="ECO:0007669"/>
    <property type="project" value="InterPro"/>
</dbReference>
<dbReference type="PANTHER" id="PTHR30011">
    <property type="entry name" value="ALKANESULFONATE MONOOXYGENASE-RELATED"/>
    <property type="match status" value="1"/>
</dbReference>
<dbReference type="Proteomes" id="UP000249688">
    <property type="component" value="Unassembled WGS sequence"/>
</dbReference>
<dbReference type="PANTHER" id="PTHR30011:SF16">
    <property type="entry name" value="C2H2 FINGER DOMAIN TRANSCRIPTION FACTOR (EUROFUNG)-RELATED"/>
    <property type="match status" value="1"/>
</dbReference>
<dbReference type="PIRSF" id="PIRSF000337">
    <property type="entry name" value="NTA_MOA"/>
    <property type="match status" value="1"/>
</dbReference>
<feature type="binding site" evidence="6">
    <location>
        <position position="232"/>
    </location>
    <ligand>
        <name>FMN</name>
        <dbReference type="ChEBI" id="CHEBI:58210"/>
    </ligand>
</feature>
<name>A0A2W7KKP8_9PROT</name>
<dbReference type="InterPro" id="IPR036661">
    <property type="entry name" value="Luciferase-like_sf"/>
</dbReference>
<dbReference type="NCBIfam" id="TIGR03860">
    <property type="entry name" value="FMN_nitrolo"/>
    <property type="match status" value="1"/>
</dbReference>
<evidence type="ECO:0000313" key="8">
    <source>
        <dbReference type="EMBL" id="PZW48715.1"/>
    </source>
</evidence>
<dbReference type="InterPro" id="IPR016215">
    <property type="entry name" value="NTA_MOA"/>
</dbReference>
<comment type="similarity">
    <text evidence="5">Belongs to the NtaA/SnaA/DszA monooxygenase family.</text>
</comment>
<feature type="domain" description="Luciferase-like" evidence="7">
    <location>
        <begin position="27"/>
        <end position="388"/>
    </location>
</feature>
<evidence type="ECO:0000256" key="2">
    <source>
        <dbReference type="ARBA" id="ARBA00022643"/>
    </source>
</evidence>
<feature type="binding site" evidence="6">
    <location>
        <position position="161"/>
    </location>
    <ligand>
        <name>FMN</name>
        <dbReference type="ChEBI" id="CHEBI:58210"/>
    </ligand>
</feature>
<gene>
    <name evidence="8" type="ORF">C8P66_104132</name>
</gene>
<evidence type="ECO:0000256" key="6">
    <source>
        <dbReference type="PIRSR" id="PIRSR000337-1"/>
    </source>
</evidence>
<evidence type="ECO:0000259" key="7">
    <source>
        <dbReference type="Pfam" id="PF00296"/>
    </source>
</evidence>
<dbReference type="SUPFAM" id="SSF51679">
    <property type="entry name" value="Bacterial luciferase-like"/>
    <property type="match status" value="1"/>
</dbReference>
<keyword evidence="1 6" id="KW-0285">Flavoprotein</keyword>
<feature type="binding site" evidence="6">
    <location>
        <position position="106"/>
    </location>
    <ligand>
        <name>FMN</name>
        <dbReference type="ChEBI" id="CHEBI:58210"/>
    </ligand>
</feature>
<dbReference type="OrthoDB" id="6752030at2"/>
<dbReference type="CDD" id="cd01095">
    <property type="entry name" value="Nitrilotriacetate_monoxgenase"/>
    <property type="match status" value="1"/>
</dbReference>
<evidence type="ECO:0000256" key="1">
    <source>
        <dbReference type="ARBA" id="ARBA00022630"/>
    </source>
</evidence>
<feature type="binding site" evidence="6">
    <location>
        <position position="60"/>
    </location>
    <ligand>
        <name>FMN</name>
        <dbReference type="ChEBI" id="CHEBI:58210"/>
    </ligand>
</feature>
<comment type="caution">
    <text evidence="8">The sequence shown here is derived from an EMBL/GenBank/DDBJ whole genome shotgun (WGS) entry which is preliminary data.</text>
</comment>
<dbReference type="RefSeq" id="WP_111397040.1">
    <property type="nucleotide sequence ID" value="NZ_QKYU01000004.1"/>
</dbReference>